<evidence type="ECO:0000313" key="1">
    <source>
        <dbReference type="EnsemblPlants" id="AET4Gv20867900.5"/>
    </source>
</evidence>
<reference evidence="2" key="2">
    <citation type="journal article" date="2017" name="Nat. Plants">
        <title>The Aegilops tauschii genome reveals multiple impacts of transposons.</title>
        <authorList>
            <person name="Zhao G."/>
            <person name="Zou C."/>
            <person name="Li K."/>
            <person name="Wang K."/>
            <person name="Li T."/>
            <person name="Gao L."/>
            <person name="Zhang X."/>
            <person name="Wang H."/>
            <person name="Yang Z."/>
            <person name="Liu X."/>
            <person name="Jiang W."/>
            <person name="Mao L."/>
            <person name="Kong X."/>
            <person name="Jiao Y."/>
            <person name="Jia J."/>
        </authorList>
    </citation>
    <scope>NUCLEOTIDE SEQUENCE [LARGE SCALE GENOMIC DNA]</scope>
    <source>
        <strain evidence="2">cv. AL8/78</strain>
    </source>
</reference>
<dbReference type="EnsemblPlants" id="AET4Gv20867900.5">
    <property type="protein sequence ID" value="AET4Gv20867900.5"/>
    <property type="gene ID" value="AET4Gv20867900"/>
</dbReference>
<dbReference type="Proteomes" id="UP000015105">
    <property type="component" value="Chromosome 4D"/>
</dbReference>
<protein>
    <submittedName>
        <fullName evidence="1">Uncharacterized protein</fullName>
    </submittedName>
</protein>
<dbReference type="PANTHER" id="PTHR35115">
    <property type="entry name" value="CYCLIN DELTA-3"/>
    <property type="match status" value="1"/>
</dbReference>
<dbReference type="Gramene" id="AET4Gv20867900.5">
    <property type="protein sequence ID" value="AET4Gv20867900.5"/>
    <property type="gene ID" value="AET4Gv20867900"/>
</dbReference>
<sequence>MDLATVDGNWDEVVDRIADCYREAGIHDIAKFIAYRE</sequence>
<keyword evidence="2" id="KW-1185">Reference proteome</keyword>
<dbReference type="InterPro" id="IPR045287">
    <property type="entry name" value="PAB"/>
</dbReference>
<reference evidence="1" key="3">
    <citation type="journal article" date="2017" name="Nature">
        <title>Genome sequence of the progenitor of the wheat D genome Aegilops tauschii.</title>
        <authorList>
            <person name="Luo M.C."/>
            <person name="Gu Y.Q."/>
            <person name="Puiu D."/>
            <person name="Wang H."/>
            <person name="Twardziok S.O."/>
            <person name="Deal K.R."/>
            <person name="Huo N."/>
            <person name="Zhu T."/>
            <person name="Wang L."/>
            <person name="Wang Y."/>
            <person name="McGuire P.E."/>
            <person name="Liu S."/>
            <person name="Long H."/>
            <person name="Ramasamy R.K."/>
            <person name="Rodriguez J.C."/>
            <person name="Van S.L."/>
            <person name="Yuan L."/>
            <person name="Wang Z."/>
            <person name="Xia Z."/>
            <person name="Xiao L."/>
            <person name="Anderson O.D."/>
            <person name="Ouyang S."/>
            <person name="Liang Y."/>
            <person name="Zimin A.V."/>
            <person name="Pertea G."/>
            <person name="Qi P."/>
            <person name="Bennetzen J.L."/>
            <person name="Dai X."/>
            <person name="Dawson M.W."/>
            <person name="Muller H.G."/>
            <person name="Kugler K."/>
            <person name="Rivarola-Duarte L."/>
            <person name="Spannagl M."/>
            <person name="Mayer K.F.X."/>
            <person name="Lu F.H."/>
            <person name="Bevan M.W."/>
            <person name="Leroy P."/>
            <person name="Li P."/>
            <person name="You F.M."/>
            <person name="Sun Q."/>
            <person name="Liu Z."/>
            <person name="Lyons E."/>
            <person name="Wicker T."/>
            <person name="Salzberg S.L."/>
            <person name="Devos K.M."/>
            <person name="Dvorak J."/>
        </authorList>
    </citation>
    <scope>NUCLEOTIDE SEQUENCE [LARGE SCALE GENOMIC DNA]</scope>
    <source>
        <strain evidence="1">cv. AL8/78</strain>
    </source>
</reference>
<dbReference type="AlphaFoldDB" id="A0A453JCP1"/>
<reference evidence="1" key="5">
    <citation type="journal article" date="2021" name="G3 (Bethesda)">
        <title>Aegilops tauschii genome assembly Aet v5.0 features greater sequence contiguity and improved annotation.</title>
        <authorList>
            <person name="Wang L."/>
            <person name="Zhu T."/>
            <person name="Rodriguez J.C."/>
            <person name="Deal K.R."/>
            <person name="Dubcovsky J."/>
            <person name="McGuire P.E."/>
            <person name="Lux T."/>
            <person name="Spannagl M."/>
            <person name="Mayer K.F.X."/>
            <person name="Baldrich P."/>
            <person name="Meyers B.C."/>
            <person name="Huo N."/>
            <person name="Gu Y.Q."/>
            <person name="Zhou H."/>
            <person name="Devos K.M."/>
            <person name="Bennetzen J.L."/>
            <person name="Unver T."/>
            <person name="Budak H."/>
            <person name="Gulick P.J."/>
            <person name="Galiba G."/>
            <person name="Kalapos B."/>
            <person name="Nelson D.R."/>
            <person name="Li P."/>
            <person name="You F.M."/>
            <person name="Luo M.C."/>
            <person name="Dvorak J."/>
        </authorList>
    </citation>
    <scope>NUCLEOTIDE SEQUENCE [LARGE SCALE GENOMIC DNA]</scope>
    <source>
        <strain evidence="1">cv. AL8/78</strain>
    </source>
</reference>
<dbReference type="PANTHER" id="PTHR35115:SF1">
    <property type="entry name" value="PROTEIN IN CHLOROPLAST ATPASE BIOGENESIS, CHLOROPLASTIC"/>
    <property type="match status" value="1"/>
</dbReference>
<organism evidence="1 2">
    <name type="scientific">Aegilops tauschii subsp. strangulata</name>
    <name type="common">Goatgrass</name>
    <dbReference type="NCBI Taxonomy" id="200361"/>
    <lineage>
        <taxon>Eukaryota</taxon>
        <taxon>Viridiplantae</taxon>
        <taxon>Streptophyta</taxon>
        <taxon>Embryophyta</taxon>
        <taxon>Tracheophyta</taxon>
        <taxon>Spermatophyta</taxon>
        <taxon>Magnoliopsida</taxon>
        <taxon>Liliopsida</taxon>
        <taxon>Poales</taxon>
        <taxon>Poaceae</taxon>
        <taxon>BOP clade</taxon>
        <taxon>Pooideae</taxon>
        <taxon>Triticodae</taxon>
        <taxon>Triticeae</taxon>
        <taxon>Triticinae</taxon>
        <taxon>Aegilops</taxon>
    </lineage>
</organism>
<reference evidence="2" key="1">
    <citation type="journal article" date="2014" name="Science">
        <title>Ancient hybridizations among the ancestral genomes of bread wheat.</title>
        <authorList>
            <consortium name="International Wheat Genome Sequencing Consortium,"/>
            <person name="Marcussen T."/>
            <person name="Sandve S.R."/>
            <person name="Heier L."/>
            <person name="Spannagl M."/>
            <person name="Pfeifer M."/>
            <person name="Jakobsen K.S."/>
            <person name="Wulff B.B."/>
            <person name="Steuernagel B."/>
            <person name="Mayer K.F."/>
            <person name="Olsen O.A."/>
        </authorList>
    </citation>
    <scope>NUCLEOTIDE SEQUENCE [LARGE SCALE GENOMIC DNA]</scope>
    <source>
        <strain evidence="2">cv. AL8/78</strain>
    </source>
</reference>
<accession>A0A453JCP1</accession>
<proteinExistence type="predicted"/>
<name>A0A453JCP1_AEGTS</name>
<evidence type="ECO:0000313" key="2">
    <source>
        <dbReference type="Proteomes" id="UP000015105"/>
    </source>
</evidence>
<reference evidence="1" key="4">
    <citation type="submission" date="2019-03" db="UniProtKB">
        <authorList>
            <consortium name="EnsemblPlants"/>
        </authorList>
    </citation>
    <scope>IDENTIFICATION</scope>
</reference>